<dbReference type="InterPro" id="IPR001965">
    <property type="entry name" value="Znf_PHD"/>
</dbReference>
<evidence type="ECO:0000259" key="6">
    <source>
        <dbReference type="PROSITE" id="PS50016"/>
    </source>
</evidence>
<dbReference type="InterPro" id="IPR013083">
    <property type="entry name" value="Znf_RING/FYVE/PHD"/>
</dbReference>
<evidence type="ECO:0000313" key="8">
    <source>
        <dbReference type="Proteomes" id="UP001626550"/>
    </source>
</evidence>
<keyword evidence="1" id="KW-0479">Metal-binding</keyword>
<feature type="region of interest" description="Disordered" evidence="5">
    <location>
        <begin position="1"/>
        <end position="49"/>
    </location>
</feature>
<comment type="caution">
    <text evidence="7">The sequence shown here is derived from an EMBL/GenBank/DDBJ whole genome shotgun (WGS) entry which is preliminary data.</text>
</comment>
<evidence type="ECO:0000256" key="4">
    <source>
        <dbReference type="PROSITE-ProRule" id="PRU00146"/>
    </source>
</evidence>
<gene>
    <name evidence="7" type="primary">ZCRB1_1</name>
    <name evidence="7" type="ORF">Ciccas_000347</name>
</gene>
<dbReference type="InterPro" id="IPR019786">
    <property type="entry name" value="Zinc_finger_PHD-type_CS"/>
</dbReference>
<organism evidence="7 8">
    <name type="scientific">Cichlidogyrus casuarinus</name>
    <dbReference type="NCBI Taxonomy" id="1844966"/>
    <lineage>
        <taxon>Eukaryota</taxon>
        <taxon>Metazoa</taxon>
        <taxon>Spiralia</taxon>
        <taxon>Lophotrochozoa</taxon>
        <taxon>Platyhelminthes</taxon>
        <taxon>Monogenea</taxon>
        <taxon>Monopisthocotylea</taxon>
        <taxon>Dactylogyridea</taxon>
        <taxon>Ancyrocephalidae</taxon>
        <taxon>Cichlidogyrus</taxon>
    </lineage>
</organism>
<dbReference type="EMBL" id="JBJKFK010000017">
    <property type="protein sequence ID" value="KAL3320987.1"/>
    <property type="molecule type" value="Genomic_DNA"/>
</dbReference>
<reference evidence="7 8" key="1">
    <citation type="submission" date="2024-11" db="EMBL/GenBank/DDBJ databases">
        <title>Adaptive evolution of stress response genes in parasites aligns with host niche diversity.</title>
        <authorList>
            <person name="Hahn C."/>
            <person name="Resl P."/>
        </authorList>
    </citation>
    <scope>NUCLEOTIDE SEQUENCE [LARGE SCALE GENOMIC DNA]</scope>
    <source>
        <strain evidence="7">EGGRZ-B1_66</strain>
        <tissue evidence="7">Body</tissue>
    </source>
</reference>
<name>A0ABD2QN87_9PLAT</name>
<keyword evidence="8" id="KW-1185">Reference proteome</keyword>
<evidence type="ECO:0000256" key="5">
    <source>
        <dbReference type="SAM" id="MobiDB-lite"/>
    </source>
</evidence>
<evidence type="ECO:0000256" key="1">
    <source>
        <dbReference type="ARBA" id="ARBA00022723"/>
    </source>
</evidence>
<dbReference type="Gene3D" id="3.30.40.10">
    <property type="entry name" value="Zinc/RING finger domain, C3HC4 (zinc finger)"/>
    <property type="match status" value="1"/>
</dbReference>
<dbReference type="SUPFAM" id="SSF57903">
    <property type="entry name" value="FYVE/PHD zinc finger"/>
    <property type="match status" value="1"/>
</dbReference>
<feature type="domain" description="PHD-type" evidence="6">
    <location>
        <begin position="133"/>
        <end position="182"/>
    </location>
</feature>
<dbReference type="PROSITE" id="PS50016">
    <property type="entry name" value="ZF_PHD_2"/>
    <property type="match status" value="1"/>
</dbReference>
<evidence type="ECO:0000256" key="3">
    <source>
        <dbReference type="ARBA" id="ARBA00022833"/>
    </source>
</evidence>
<evidence type="ECO:0000313" key="7">
    <source>
        <dbReference type="EMBL" id="KAL3320987.1"/>
    </source>
</evidence>
<dbReference type="AlphaFoldDB" id="A0ABD2QN87"/>
<keyword evidence="3" id="KW-0862">Zinc</keyword>
<dbReference type="InterPro" id="IPR019787">
    <property type="entry name" value="Znf_PHD-finger"/>
</dbReference>
<proteinExistence type="predicted"/>
<accession>A0ABD2QN87</accession>
<dbReference type="PROSITE" id="PS01359">
    <property type="entry name" value="ZF_PHD_1"/>
    <property type="match status" value="1"/>
</dbReference>
<evidence type="ECO:0000256" key="2">
    <source>
        <dbReference type="ARBA" id="ARBA00022771"/>
    </source>
</evidence>
<dbReference type="CDD" id="cd15522">
    <property type="entry name" value="PHD_TAF3"/>
    <property type="match status" value="1"/>
</dbReference>
<dbReference type="SMART" id="SM00249">
    <property type="entry name" value="PHD"/>
    <property type="match status" value="1"/>
</dbReference>
<dbReference type="GO" id="GO:0008270">
    <property type="term" value="F:zinc ion binding"/>
    <property type="evidence" value="ECO:0007669"/>
    <property type="project" value="UniProtKB-KW"/>
</dbReference>
<dbReference type="PANTHER" id="PTHR46452">
    <property type="entry name" value="TRANSCRIPTION INITIATION FACTOR TFIID SUBUNIT 3"/>
    <property type="match status" value="1"/>
</dbReference>
<dbReference type="InterPro" id="IPR011011">
    <property type="entry name" value="Znf_FYVE_PHD"/>
</dbReference>
<feature type="non-terminal residue" evidence="7">
    <location>
        <position position="1"/>
    </location>
</feature>
<feature type="compositionally biased region" description="Acidic residues" evidence="5">
    <location>
        <begin position="40"/>
        <end position="49"/>
    </location>
</feature>
<sequence>EKKHKNGSSKQTALVERARVDAVFSEDEEEAPQQSKATSEGDESCEEGQGEYLHLPATAKLVLPREALSPSSKKPTPVAKGGGSHYFPRRAEKVSRILSENFIFAVNSSIVQNFSCNLLYDFCKFQNMKGEKVWICPVCTLEDDGVLMIGCDNCDDWYHGVCLGLKQEPSVNKWFCPRCMNQPLPPVPQEKMGLAAYKTAIPPLSTQLPPVKSSKSKGKK</sequence>
<dbReference type="Pfam" id="PF00628">
    <property type="entry name" value="PHD"/>
    <property type="match status" value="1"/>
</dbReference>
<protein>
    <submittedName>
        <fullName evidence="7">Zinc finger CCHC-type and RNA-binding motif-containing protein 1</fullName>
    </submittedName>
</protein>
<dbReference type="Proteomes" id="UP001626550">
    <property type="component" value="Unassembled WGS sequence"/>
</dbReference>
<dbReference type="PANTHER" id="PTHR46452:SF1">
    <property type="entry name" value="TRANSCRIPTION INITIATION FACTOR TFIID SUBUNIT 3"/>
    <property type="match status" value="1"/>
</dbReference>
<keyword evidence="2 4" id="KW-0863">Zinc-finger</keyword>